<evidence type="ECO:0000313" key="6">
    <source>
        <dbReference type="Proteomes" id="UP001209229"/>
    </source>
</evidence>
<dbReference type="Gene3D" id="1.10.8.60">
    <property type="match status" value="1"/>
</dbReference>
<comment type="similarity">
    <text evidence="1">Belongs to the CbxX/CfxQ family.</text>
</comment>
<dbReference type="Gene3D" id="3.40.50.300">
    <property type="entry name" value="P-loop containing nucleotide triphosphate hydrolases"/>
    <property type="match status" value="1"/>
</dbReference>
<dbReference type="Pfam" id="PF09345">
    <property type="entry name" value="SiaC"/>
    <property type="match status" value="1"/>
</dbReference>
<comment type="caution">
    <text evidence="5">The sequence shown here is derived from an EMBL/GenBank/DDBJ whole genome shotgun (WGS) entry which is preliminary data.</text>
</comment>
<dbReference type="InterPro" id="IPR050773">
    <property type="entry name" value="CbxX/CfxQ_RuBisCO_ESX"/>
</dbReference>
<evidence type="ECO:0000256" key="3">
    <source>
        <dbReference type="ARBA" id="ARBA00022840"/>
    </source>
</evidence>
<reference evidence="5" key="1">
    <citation type="submission" date="2022-10" db="EMBL/GenBank/DDBJ databases">
        <authorList>
            <person name="Yu W.X."/>
        </authorList>
    </citation>
    <scope>NUCLEOTIDE SEQUENCE</scope>
    <source>
        <strain evidence="5">AAT</strain>
    </source>
</reference>
<evidence type="ECO:0000313" key="5">
    <source>
        <dbReference type="EMBL" id="MCW3786450.1"/>
    </source>
</evidence>
<gene>
    <name evidence="5" type="ORF">OM075_08220</name>
</gene>
<dbReference type="RefSeq" id="WP_301190014.1">
    <property type="nucleotide sequence ID" value="NZ_JAPDPJ010000014.1"/>
</dbReference>
<protein>
    <submittedName>
        <fullName evidence="5">SiaC family regulatory phosphoprotein</fullName>
    </submittedName>
</protein>
<dbReference type="InterPro" id="IPR003593">
    <property type="entry name" value="AAA+_ATPase"/>
</dbReference>
<keyword evidence="3" id="KW-0067">ATP-binding</keyword>
<dbReference type="Pfam" id="PF00004">
    <property type="entry name" value="AAA"/>
    <property type="match status" value="1"/>
</dbReference>
<keyword evidence="6" id="KW-1185">Reference proteome</keyword>
<dbReference type="SMART" id="SM00382">
    <property type="entry name" value="AAA"/>
    <property type="match status" value="1"/>
</dbReference>
<evidence type="ECO:0000256" key="2">
    <source>
        <dbReference type="ARBA" id="ARBA00022741"/>
    </source>
</evidence>
<dbReference type="GO" id="GO:0005524">
    <property type="term" value="F:ATP binding"/>
    <property type="evidence" value="ECO:0007669"/>
    <property type="project" value="UniProtKB-KW"/>
</dbReference>
<name>A0AAE3SEJ7_9BACT</name>
<dbReference type="AlphaFoldDB" id="A0AAE3SEJ7"/>
<dbReference type="InterPro" id="IPR041627">
    <property type="entry name" value="AAA_lid_6"/>
</dbReference>
<evidence type="ECO:0000259" key="4">
    <source>
        <dbReference type="SMART" id="SM00382"/>
    </source>
</evidence>
<dbReference type="InterPro" id="IPR000641">
    <property type="entry name" value="CbxX/CfxQ"/>
</dbReference>
<dbReference type="Proteomes" id="UP001209229">
    <property type="component" value="Unassembled WGS sequence"/>
</dbReference>
<accession>A0AAE3SEJ7</accession>
<evidence type="ECO:0000256" key="1">
    <source>
        <dbReference type="ARBA" id="ARBA00010378"/>
    </source>
</evidence>
<dbReference type="PRINTS" id="PR00819">
    <property type="entry name" value="CBXCFQXSUPER"/>
</dbReference>
<dbReference type="EMBL" id="JAPDPJ010000014">
    <property type="protein sequence ID" value="MCW3786450.1"/>
    <property type="molecule type" value="Genomic_DNA"/>
</dbReference>
<dbReference type="InterPro" id="IPR018530">
    <property type="entry name" value="SiaC"/>
</dbReference>
<feature type="domain" description="AAA+ ATPase" evidence="4">
    <location>
        <begin position="644"/>
        <end position="783"/>
    </location>
</feature>
<dbReference type="FunFam" id="3.40.50.300:FF:000216">
    <property type="entry name" value="Type VII secretion ATPase EccA"/>
    <property type="match status" value="1"/>
</dbReference>
<keyword evidence="2" id="KW-0547">Nucleotide-binding</keyword>
<sequence>MLENLKISTFHTNAEITADAYSGEIWIKGMYCSDQRDLFQELMDWMDLYFDSPKEYTTVNFCMDYVPNSVVREINNLLIKIDKLVQHHRIDIFWYYPGDDEDLYEAGEDFECLTKAPFHFIEKEVIEEQKKKEMNNWDYINKANQKLANNQMNDAFDLYIDYLEDINQGWKKVFLREIQRQISDVNVRILFTGMKDVDLLLITEAGHKYDAERNYVIYMIHFFIVIDEEDANSEECKRISLKREEMLSVLNDILPEEREIEVLSLALSGDGEDPFGDYNDQCDLGEEVNFLLLGDFDIKTLPEDELDDVSSDFYEFVNSLSTYLQPDSIKKVLTKDDPDDLQIKDIAPVEFLNYIDELKPLFSDESNLNNIFELSLNMVLVNSNNIAGVETAKYFLKSVNDEIFGDGKIEVVQYNFNEIDSADSLRNFLESQGRKIIVIENLEKELKAERLMNLDVTKSDLVQILCNHMERDTKNIFILSIEKSAWEKQDALYPLLRVCFQHIFQFSQYSENHLLSYFQNRLKEKQYSLNDDAKDLALEYFQYLKKQLTPNQFRPMLSTMLDREVRYYNAIRDSELQGKSLKVITRSDVYDAIKDEYSLEEQRPLAQIMQDLDNLVGLDDVKQGIKDNAAFVKMTKLRKSNDEVSLNAIFSGNPGTGKTTVASILGEIYKSIGVLSKGHVVIVKRHDIVGQFIGQTAINMKNFIDQARGGILFIDEAYALYKRDSEKDYGIEAIDTLVAEMENIKDSTCVIMAGYPELMLPFLDSNPGIASRFPYHINFNDYNEAALAQIFLQMVDAANYVLEESAIEAMNNFITILSKEKTKHFGNARECRNLFEKLKLIHASRIIYSESESESDLNLIKYEDVNKLISSYIKVESRVERPRRVGYVQGEVIEKYKKIDSLIN</sequence>
<dbReference type="PANTHER" id="PTHR43392:SF2">
    <property type="entry name" value="AAA-TYPE ATPASE FAMILY PROTEIN _ ANKYRIN REPEAT FAMILY PROTEIN"/>
    <property type="match status" value="1"/>
</dbReference>
<dbReference type="PANTHER" id="PTHR43392">
    <property type="entry name" value="AAA-TYPE ATPASE FAMILY PROTEIN / ANKYRIN REPEAT FAMILY PROTEIN"/>
    <property type="match status" value="1"/>
</dbReference>
<dbReference type="Pfam" id="PF17866">
    <property type="entry name" value="AAA_lid_6"/>
    <property type="match status" value="1"/>
</dbReference>
<dbReference type="InterPro" id="IPR003959">
    <property type="entry name" value="ATPase_AAA_core"/>
</dbReference>
<dbReference type="SUPFAM" id="SSF52540">
    <property type="entry name" value="P-loop containing nucleoside triphosphate hydrolases"/>
    <property type="match status" value="2"/>
</dbReference>
<proteinExistence type="inferred from homology"/>
<dbReference type="GO" id="GO:0016887">
    <property type="term" value="F:ATP hydrolysis activity"/>
    <property type="evidence" value="ECO:0007669"/>
    <property type="project" value="InterPro"/>
</dbReference>
<organism evidence="5 6">
    <name type="scientific">Plebeiibacterium sediminum</name>
    <dbReference type="NCBI Taxonomy" id="2992112"/>
    <lineage>
        <taxon>Bacteria</taxon>
        <taxon>Pseudomonadati</taxon>
        <taxon>Bacteroidota</taxon>
        <taxon>Bacteroidia</taxon>
        <taxon>Marinilabiliales</taxon>
        <taxon>Marinilabiliaceae</taxon>
        <taxon>Plebeiibacterium</taxon>
    </lineage>
</organism>
<dbReference type="InterPro" id="IPR027417">
    <property type="entry name" value="P-loop_NTPase"/>
</dbReference>